<dbReference type="Gene3D" id="3.40.50.300">
    <property type="entry name" value="P-loop containing nucleotide triphosphate hydrolases"/>
    <property type="match status" value="2"/>
</dbReference>
<dbReference type="PANTHER" id="PTHR14074:SF16">
    <property type="entry name" value="ANTIVIRAL INNATE IMMUNE RESPONSE RECEPTOR RIG-I"/>
    <property type="match status" value="1"/>
</dbReference>
<dbReference type="InterPro" id="IPR001875">
    <property type="entry name" value="DED_dom"/>
</dbReference>
<dbReference type="Pfam" id="PF01335">
    <property type="entry name" value="DED"/>
    <property type="match status" value="1"/>
</dbReference>
<dbReference type="PROSITE" id="PS50168">
    <property type="entry name" value="DED"/>
    <property type="match status" value="1"/>
</dbReference>
<dbReference type="SMART" id="SM00031">
    <property type="entry name" value="DED"/>
    <property type="match status" value="1"/>
</dbReference>
<dbReference type="InterPro" id="IPR027417">
    <property type="entry name" value="P-loop_NTPase"/>
</dbReference>
<dbReference type="Proteomes" id="UP000682733">
    <property type="component" value="Unassembled WGS sequence"/>
</dbReference>
<dbReference type="PROSITE" id="PS51789">
    <property type="entry name" value="RLR_CTR"/>
    <property type="match status" value="1"/>
</dbReference>
<sequence>MEKIMQPDDQFRKLLLDIADEMDEEDIKKFCFLIKKDVTKKDGQTLIDIFRILYERQKIGADNVTYLINNLEGIKRVDLAFKVMEHASRNVLGNWKKNEKKLHLPLSIPDKISEPVSTSPPIASAEKLEENSDRLMTRHPVSTTISVLNELIMDQDADSLRKCDDEDLPFQDAQEEQSEPSIVDITGFSDSTEPPLNYTEIDLKLFESDVWSNEFLQQINLKILPYNYQIELIQKAIQAQNTLVCLRTGAGKTYVAAILLKYYFIKKMKTIIINNKNENNKQMKTTPVKFLSFFFVPKRSILRQQADALRTVQNLRVTMCDDTSDVKHYIHSHDVIVCTPQKLVNCLKAGAISLNDVDVMIFDECHNSVKQHPYCQIMQYLLCWQEFPKISKIIQPPVIIGLTASIGLRGSSDEPVIHNLIVLCATLDSRTICAVTKQENEQELKERISCPTEDKILVINDDLVDKKLLKDMKDLVLSIFIHCNPSKVLPDKDVDSDGYEQNLVQLLQTAQKNQNFELVIMLAYVILLMKRIQALHDLPSDLVINYLNDSVENLYRRRKEPIALDTEIYNRCKALFKIKLEKFKLPGKVPSQPKLDLLIELIKQHAIKNNNRGLILVQRTFYAKNICDFLKNHPDLKEIVFPDYLVGQNSGDYRKTSREQDLTLKHFHDDLVQEGLDVPQCSYVIRYEFVSDEIGTVQARGRARASDSSYYLITTKDSKNHEKEKQNRIREEEMQDALESWKKVNAKEFEEKILEQQKQLVSDWVKTLHKDLARLTAQKPCSLNGEILCRSCSNFLGQLAWLKKRGTCYFVSHPRFLENIENVQKDKPKIIREISISGKAFCGQNKCRAELGGIQKFLDHAETGDICVLKCDAVKIKLIKDDGTESIVLAPKWTELPFSAPAVEETPN</sequence>
<evidence type="ECO:0000259" key="2">
    <source>
        <dbReference type="PROSITE" id="PS51192"/>
    </source>
</evidence>
<dbReference type="GO" id="GO:0005737">
    <property type="term" value="C:cytoplasm"/>
    <property type="evidence" value="ECO:0007669"/>
    <property type="project" value="TreeGrafter"/>
</dbReference>
<evidence type="ECO:0008006" key="7">
    <source>
        <dbReference type="Google" id="ProtNLM"/>
    </source>
</evidence>
<dbReference type="SUPFAM" id="SSF52540">
    <property type="entry name" value="P-loop containing nucleoside triphosphate hydrolases"/>
    <property type="match status" value="2"/>
</dbReference>
<accession>A0A8S2DHK8</accession>
<protein>
    <recommendedName>
        <fullName evidence="7">RNA helicase</fullName>
    </recommendedName>
</protein>
<evidence type="ECO:0000313" key="6">
    <source>
        <dbReference type="Proteomes" id="UP000677228"/>
    </source>
</evidence>
<dbReference type="InterPro" id="IPR038557">
    <property type="entry name" value="RLR_C_sf"/>
</dbReference>
<proteinExistence type="predicted"/>
<dbReference type="Pfam" id="PF04851">
    <property type="entry name" value="ResIII"/>
    <property type="match status" value="1"/>
</dbReference>
<dbReference type="InterPro" id="IPR014001">
    <property type="entry name" value="Helicase_ATP-bd"/>
</dbReference>
<name>A0A8S2DHK8_9BILA</name>
<feature type="domain" description="DED" evidence="1">
    <location>
        <begin position="10"/>
        <end position="85"/>
    </location>
</feature>
<dbReference type="GO" id="GO:0003677">
    <property type="term" value="F:DNA binding"/>
    <property type="evidence" value="ECO:0007669"/>
    <property type="project" value="InterPro"/>
</dbReference>
<dbReference type="AlphaFoldDB" id="A0A8S2DHK8"/>
<evidence type="ECO:0000259" key="3">
    <source>
        <dbReference type="PROSITE" id="PS51789"/>
    </source>
</evidence>
<dbReference type="SMART" id="SM00487">
    <property type="entry name" value="DEXDc"/>
    <property type="match status" value="1"/>
</dbReference>
<dbReference type="PROSITE" id="PS51192">
    <property type="entry name" value="HELICASE_ATP_BIND_1"/>
    <property type="match status" value="1"/>
</dbReference>
<dbReference type="GO" id="GO:0016787">
    <property type="term" value="F:hydrolase activity"/>
    <property type="evidence" value="ECO:0007669"/>
    <property type="project" value="InterPro"/>
</dbReference>
<evidence type="ECO:0000313" key="4">
    <source>
        <dbReference type="EMBL" id="CAF0970942.1"/>
    </source>
</evidence>
<reference evidence="4" key="1">
    <citation type="submission" date="2021-02" db="EMBL/GenBank/DDBJ databases">
        <authorList>
            <person name="Nowell W R."/>
        </authorList>
    </citation>
    <scope>NUCLEOTIDE SEQUENCE</scope>
</reference>
<dbReference type="Gene3D" id="1.20.1320.30">
    <property type="match status" value="1"/>
</dbReference>
<evidence type="ECO:0000259" key="1">
    <source>
        <dbReference type="PROSITE" id="PS50168"/>
    </source>
</evidence>
<gene>
    <name evidence="4" type="ORF">OVA965_LOCUS13095</name>
    <name evidence="5" type="ORF">TMI583_LOCUS13099</name>
</gene>
<dbReference type="EMBL" id="CAJNOK010005393">
    <property type="protein sequence ID" value="CAF0970942.1"/>
    <property type="molecule type" value="Genomic_DNA"/>
</dbReference>
<feature type="domain" description="RLR CTR" evidence="3">
    <location>
        <begin position="772"/>
        <end position="908"/>
    </location>
</feature>
<dbReference type="EMBL" id="CAJOBA010005399">
    <property type="protein sequence ID" value="CAF3742332.1"/>
    <property type="molecule type" value="Genomic_DNA"/>
</dbReference>
<dbReference type="InterPro" id="IPR051363">
    <property type="entry name" value="RLR_Helicase"/>
</dbReference>
<dbReference type="Gene3D" id="2.170.150.30">
    <property type="entry name" value="RIG-I-like receptor, C-terminal regulatory domain"/>
    <property type="match status" value="1"/>
</dbReference>
<dbReference type="SUPFAM" id="SSF47986">
    <property type="entry name" value="DEATH domain"/>
    <property type="match status" value="1"/>
</dbReference>
<dbReference type="Gene3D" id="1.10.533.10">
    <property type="entry name" value="Death Domain, Fas"/>
    <property type="match status" value="1"/>
</dbReference>
<dbReference type="InterPro" id="IPR011029">
    <property type="entry name" value="DEATH-like_dom_sf"/>
</dbReference>
<feature type="domain" description="Helicase ATP-binding" evidence="2">
    <location>
        <begin position="233"/>
        <end position="424"/>
    </location>
</feature>
<dbReference type="GO" id="GO:0042981">
    <property type="term" value="P:regulation of apoptotic process"/>
    <property type="evidence" value="ECO:0007669"/>
    <property type="project" value="InterPro"/>
</dbReference>
<evidence type="ECO:0000313" key="5">
    <source>
        <dbReference type="EMBL" id="CAF3742332.1"/>
    </source>
</evidence>
<dbReference type="Proteomes" id="UP000677228">
    <property type="component" value="Unassembled WGS sequence"/>
</dbReference>
<dbReference type="InterPro" id="IPR021673">
    <property type="entry name" value="RLR_CTR"/>
</dbReference>
<comment type="caution">
    <text evidence="4">The sequence shown here is derived from an EMBL/GenBank/DDBJ whole genome shotgun (WGS) entry which is preliminary data.</text>
</comment>
<organism evidence="4 6">
    <name type="scientific">Didymodactylos carnosus</name>
    <dbReference type="NCBI Taxonomy" id="1234261"/>
    <lineage>
        <taxon>Eukaryota</taxon>
        <taxon>Metazoa</taxon>
        <taxon>Spiralia</taxon>
        <taxon>Gnathifera</taxon>
        <taxon>Rotifera</taxon>
        <taxon>Eurotatoria</taxon>
        <taxon>Bdelloidea</taxon>
        <taxon>Philodinida</taxon>
        <taxon>Philodinidae</taxon>
        <taxon>Didymodactylos</taxon>
    </lineage>
</organism>
<dbReference type="InterPro" id="IPR006935">
    <property type="entry name" value="Helicase/UvrB_N"/>
</dbReference>
<dbReference type="PANTHER" id="PTHR14074">
    <property type="entry name" value="HELICASE WITH DEATH DOMAIN-RELATED"/>
    <property type="match status" value="1"/>
</dbReference>
<dbReference type="GO" id="GO:0005524">
    <property type="term" value="F:ATP binding"/>
    <property type="evidence" value="ECO:0007669"/>
    <property type="project" value="InterPro"/>
</dbReference>